<evidence type="ECO:0000313" key="2">
    <source>
        <dbReference type="Proteomes" id="UP000799755"/>
    </source>
</evidence>
<proteinExistence type="predicted"/>
<dbReference type="Proteomes" id="UP000799755">
    <property type="component" value="Unassembled WGS sequence"/>
</dbReference>
<reference evidence="1" key="1">
    <citation type="journal article" date="2020" name="Stud. Mycol.">
        <title>101 Dothideomycetes genomes: a test case for predicting lifestyles and emergence of pathogens.</title>
        <authorList>
            <person name="Haridas S."/>
            <person name="Albert R."/>
            <person name="Binder M."/>
            <person name="Bloem J."/>
            <person name="Labutti K."/>
            <person name="Salamov A."/>
            <person name="Andreopoulos B."/>
            <person name="Baker S."/>
            <person name="Barry K."/>
            <person name="Bills G."/>
            <person name="Bluhm B."/>
            <person name="Cannon C."/>
            <person name="Castanera R."/>
            <person name="Culley D."/>
            <person name="Daum C."/>
            <person name="Ezra D."/>
            <person name="Gonzalez J."/>
            <person name="Henrissat B."/>
            <person name="Kuo A."/>
            <person name="Liang C."/>
            <person name="Lipzen A."/>
            <person name="Lutzoni F."/>
            <person name="Magnuson J."/>
            <person name="Mondo S."/>
            <person name="Nolan M."/>
            <person name="Ohm R."/>
            <person name="Pangilinan J."/>
            <person name="Park H.-J."/>
            <person name="Ramirez L."/>
            <person name="Alfaro M."/>
            <person name="Sun H."/>
            <person name="Tritt A."/>
            <person name="Yoshinaga Y."/>
            <person name="Zwiers L.-H."/>
            <person name="Turgeon B."/>
            <person name="Goodwin S."/>
            <person name="Spatafora J."/>
            <person name="Crous P."/>
            <person name="Grigoriev I."/>
        </authorList>
    </citation>
    <scope>NUCLEOTIDE SEQUENCE</scope>
    <source>
        <strain evidence="1">ATCC 200398</strain>
    </source>
</reference>
<gene>
    <name evidence="1" type="ORF">BDR25DRAFT_346343</name>
</gene>
<name>A0ACB6QDH6_9PLEO</name>
<organism evidence="1 2">
    <name type="scientific">Lindgomyces ingoldianus</name>
    <dbReference type="NCBI Taxonomy" id="673940"/>
    <lineage>
        <taxon>Eukaryota</taxon>
        <taxon>Fungi</taxon>
        <taxon>Dikarya</taxon>
        <taxon>Ascomycota</taxon>
        <taxon>Pezizomycotina</taxon>
        <taxon>Dothideomycetes</taxon>
        <taxon>Pleosporomycetidae</taxon>
        <taxon>Pleosporales</taxon>
        <taxon>Lindgomycetaceae</taxon>
        <taxon>Lindgomyces</taxon>
    </lineage>
</organism>
<comment type="caution">
    <text evidence="1">The sequence shown here is derived from an EMBL/GenBank/DDBJ whole genome shotgun (WGS) entry which is preliminary data.</text>
</comment>
<protein>
    <submittedName>
        <fullName evidence="1">NADH oxidase</fullName>
    </submittedName>
</protein>
<sequence length="449" mass="49481">MTPKRFEAKMVDPSPLGQPLHFSFANRSAPNRFLKGAMTERLSSWHPTDLPARGIPSKEVINVYRRWGEGGLGTMLTGNIQIELDQLEAAGNLIIPRTEPPSGPRFEAFAELAEVAKREGSLIVAQVSHPGRQCQNTIQKDPVSASDVKLEGNLFGMEFNKPHAATQNEINIIVEGFAHAAEYLEKAGFDGIELHGAHGYLIAQFLSETTNLRTDSYGGTIPNRARIIVEIAAAIRSRVSPSFILGIKLNSVEFQARGFQPSDAREICKILEENRFDFVELSGGTYEQLGFVHKRESTKKREAFFIEFADMIVPVLKETKAYVTGGFHTASAMVDALKTVDGVGLARPVCQEPRLCKDILSGKVNSVIQKVFDENDFMIQNLVAGTQIKLIGMGYEPFDASDPKVAEAFQKDVEKWMEAMGKDEKGEKYGFVDIESIPAVPYGTAIRAA</sequence>
<keyword evidence="2" id="KW-1185">Reference proteome</keyword>
<evidence type="ECO:0000313" key="1">
    <source>
        <dbReference type="EMBL" id="KAF2465034.1"/>
    </source>
</evidence>
<accession>A0ACB6QDH6</accession>
<dbReference type="EMBL" id="MU003532">
    <property type="protein sequence ID" value="KAF2465034.1"/>
    <property type="molecule type" value="Genomic_DNA"/>
</dbReference>